<feature type="transmembrane region" description="Helical" evidence="1">
    <location>
        <begin position="6"/>
        <end position="25"/>
    </location>
</feature>
<gene>
    <name evidence="2" type="ORF">A3F15_02435</name>
</gene>
<evidence type="ECO:0000313" key="3">
    <source>
        <dbReference type="Proteomes" id="UP000177078"/>
    </source>
</evidence>
<reference evidence="2 3" key="1">
    <citation type="journal article" date="2016" name="Nat. Commun.">
        <title>Thousands of microbial genomes shed light on interconnected biogeochemical processes in an aquifer system.</title>
        <authorList>
            <person name="Anantharaman K."/>
            <person name="Brown C.T."/>
            <person name="Hug L.A."/>
            <person name="Sharon I."/>
            <person name="Castelle C.J."/>
            <person name="Probst A.J."/>
            <person name="Thomas B.C."/>
            <person name="Singh A."/>
            <person name="Wilkins M.J."/>
            <person name="Karaoz U."/>
            <person name="Brodie E.L."/>
            <person name="Williams K.H."/>
            <person name="Hubbard S.S."/>
            <person name="Banfield J.F."/>
        </authorList>
    </citation>
    <scope>NUCLEOTIDE SEQUENCE [LARGE SCALE GENOMIC DNA]</scope>
</reference>
<evidence type="ECO:0000256" key="1">
    <source>
        <dbReference type="SAM" id="Phobius"/>
    </source>
</evidence>
<protein>
    <recommendedName>
        <fullName evidence="4">Prepilin-type N-terminal cleavage/methylation domain-containing protein</fullName>
    </recommendedName>
</protein>
<comment type="caution">
    <text evidence="2">The sequence shown here is derived from an EMBL/GenBank/DDBJ whole genome shotgun (WGS) entry which is preliminary data.</text>
</comment>
<dbReference type="Proteomes" id="UP000177078">
    <property type="component" value="Unassembled WGS sequence"/>
</dbReference>
<accession>A0A1G2RBZ8</accession>
<keyword evidence="1" id="KW-1133">Transmembrane helix</keyword>
<evidence type="ECO:0000313" key="2">
    <source>
        <dbReference type="EMBL" id="OHA70374.1"/>
    </source>
</evidence>
<organism evidence="2 3">
    <name type="scientific">Candidatus Wildermuthbacteria bacterium RIFCSPHIGHO2_12_FULL_40_12</name>
    <dbReference type="NCBI Taxonomy" id="1802457"/>
    <lineage>
        <taxon>Bacteria</taxon>
        <taxon>Candidatus Wildermuthiibacteriota</taxon>
    </lineage>
</organism>
<evidence type="ECO:0008006" key="4">
    <source>
        <dbReference type="Google" id="ProtNLM"/>
    </source>
</evidence>
<name>A0A1G2RBZ8_9BACT</name>
<dbReference type="STRING" id="1802457.A3F15_02435"/>
<dbReference type="AlphaFoldDB" id="A0A1G2RBZ8"/>
<proteinExistence type="predicted"/>
<keyword evidence="1" id="KW-0472">Membrane</keyword>
<dbReference type="SUPFAM" id="SSF54523">
    <property type="entry name" value="Pili subunits"/>
    <property type="match status" value="1"/>
</dbReference>
<dbReference type="InterPro" id="IPR045584">
    <property type="entry name" value="Pilin-like"/>
</dbReference>
<sequence>MRGGFTLVEILLVIGVFTALFYLVAPISLNFYKNQQLESVTQEIIQNLRKAQLKSVSVERDSSFGVHFGGTTYTLFQGNSFSNRDSQYDEVFNIPQVIKMGGLEEVAFSKLNGIPSLIPAYCGGICAACDNFTSRNSCQAQSGCSWNRPLKICIGSCIACGDFTAQSSCVNQSGCFWNPEIIGGDVIIDAGGDTNTVNINEVGRINLQ</sequence>
<dbReference type="EMBL" id="MHUC01000031">
    <property type="protein sequence ID" value="OHA70374.1"/>
    <property type="molecule type" value="Genomic_DNA"/>
</dbReference>
<keyword evidence="1" id="KW-0812">Transmembrane</keyword>